<dbReference type="PANTHER" id="PTHR37476">
    <property type="entry name" value="COILED-COIL DOMAIN-CONTAINING PROTEIN 171"/>
    <property type="match status" value="1"/>
</dbReference>
<accession>A0A3S1BLI0</accession>
<feature type="coiled-coil region" evidence="1">
    <location>
        <begin position="1223"/>
        <end position="1250"/>
    </location>
</feature>
<proteinExistence type="predicted"/>
<evidence type="ECO:0000313" key="3">
    <source>
        <dbReference type="EMBL" id="RUS86455.1"/>
    </source>
</evidence>
<feature type="compositionally biased region" description="Basic and acidic residues" evidence="2">
    <location>
        <begin position="1296"/>
        <end position="1305"/>
    </location>
</feature>
<dbReference type="PANTHER" id="PTHR37476:SF1">
    <property type="entry name" value="COILED-COIL DOMAIN-CONTAINING PROTEIN 171"/>
    <property type="match status" value="1"/>
</dbReference>
<sequence>MDQNKNDNNPLETSYARLEKELHSDGYLFSLDGNESLTQYTYEINQLRADNKQLRLNLQAEQDTVIQLKKKINNAEKQKLETAARTNEEIASLETQLAKVRSNVEKGEAVRQNLEYELTKKHRELEHVKQTWQEKESLLISGTEDLKSKVKDLGDEVKRLQHSLKSCTSNAEEHEKKLKENLEQVSKKLKKAEDDLESSKFEQDNLNQLCQQHSHVISELNEKLQEFEEEKRNVLESLRRASAELQYAQEREERLKSDYESSRARIKTLEENIESERASHLETKFNSEIVQLRVRDLDGAVEVEKSANTEANKAIERLTLQNRELEQVYEEERKSRKELNQKLDKIEKEYSSAKRQLSKEVEDKKMVIGSLSKELEIHQKNFNELKSELSKAKKRQQFLEDTYGGSIKELEFLIQTFQFDDKKLRIAKKEGIANPLDKEKAKKISNPSVVVENFKQMLVHVKRRLDTQSDELNKSKKANDRLSKELDSCKEMIKAKDKTIEDTQSKYTKAAKDLNKSRTNYSELESTIGKLKTSLQVNASNQDKDRTRIQELSEEIMKLVKRHRVEEEERVAFLHGLYQRLLSCNITSSTRDRTFNQFAWADLTEVVYEQVSCLVDFLQSSEERMKVTSKTVQDNQDMLRVLKQEHAEQITRLTNSSRDREVAWQQQKEQMEQHYNQMLSDLQSRSSKTQTIADQAWEQVRATGNIQMGLEAEVVELRKNLAESQVHASSLLCACALLSGALHQLHVRSSHLASQRHILEDLYGTWENCRDRALYLNSVLNSGREGDQDKPERDKKMGRKVSPLLTFRAGAIAVMAANRLAHLGRSSTCCFDTYTSGVGDTGLAVGIGNVSQEHHSFIGLAQDNEAPIKSFSLRDRYCGLLSWLKSSDLLETVVTSMTDLQEIMQHKQDPDSPGENRALLSAARSSFSKLVERLYHFFPEATLSTSSSLQNRSSLICKLDRQLCKILRSATPDLKGTRISSQDLMSNLQNHILDLTQRLHTTEKERRHLLTELNEVKQQIGEEGSVGQESTDKHSEKGTKYVQMSKFERVCMELSSALRREQKAQLLLQEQSNQLMELTSRLDLCASDGVHKENDLVQIQEGLTETQNELRRKEQALRQMSKQLSQVEYERDTLESNLKDAENALHSSAKDKDVLAQYIKNVENALGKAKKQFIILKEPNASTGDLSLSRLLLDAELIPQDIGRAGPELISVQSLVGGFVDAQHQAVNKVRALEEEIKSHREHINTLKSELSKAVHREFNEQIEYATDGALSLLSGRDSPESFIPLRVDTENSIESPRRSSEKALHSPPVYQSKRSAFHSVKSNSHQSQKKSPRPK</sequence>
<dbReference type="OrthoDB" id="287623at2759"/>
<feature type="coiled-coil region" evidence="1">
    <location>
        <begin position="465"/>
        <end position="492"/>
    </location>
</feature>
<feature type="coiled-coil region" evidence="1">
    <location>
        <begin position="308"/>
        <end position="402"/>
    </location>
</feature>
<keyword evidence="4" id="KW-1185">Reference proteome</keyword>
<feature type="region of interest" description="Disordered" evidence="2">
    <location>
        <begin position="1284"/>
        <end position="1336"/>
    </location>
</feature>
<gene>
    <name evidence="3" type="ORF">EGW08_005770</name>
</gene>
<feature type="coiled-coil region" evidence="1">
    <location>
        <begin position="37"/>
        <end position="279"/>
    </location>
</feature>
<dbReference type="Proteomes" id="UP000271974">
    <property type="component" value="Unassembled WGS sequence"/>
</dbReference>
<keyword evidence="1" id="KW-0175">Coiled coil</keyword>
<dbReference type="STRING" id="188477.A0A3S1BLI0"/>
<evidence type="ECO:0000256" key="2">
    <source>
        <dbReference type="SAM" id="MobiDB-lite"/>
    </source>
</evidence>
<organism evidence="3 4">
    <name type="scientific">Elysia chlorotica</name>
    <name type="common">Eastern emerald elysia</name>
    <name type="synonym">Sea slug</name>
    <dbReference type="NCBI Taxonomy" id="188477"/>
    <lineage>
        <taxon>Eukaryota</taxon>
        <taxon>Metazoa</taxon>
        <taxon>Spiralia</taxon>
        <taxon>Lophotrochozoa</taxon>
        <taxon>Mollusca</taxon>
        <taxon>Gastropoda</taxon>
        <taxon>Heterobranchia</taxon>
        <taxon>Euthyneura</taxon>
        <taxon>Panpulmonata</taxon>
        <taxon>Sacoglossa</taxon>
        <taxon>Placobranchoidea</taxon>
        <taxon>Plakobranchidae</taxon>
        <taxon>Elysia</taxon>
    </lineage>
</organism>
<protein>
    <recommendedName>
        <fullName evidence="5">Coiled-coil domain-containing protein 171</fullName>
    </recommendedName>
</protein>
<comment type="caution">
    <text evidence="3">The sequence shown here is derived from an EMBL/GenBank/DDBJ whole genome shotgun (WGS) entry which is preliminary data.</text>
</comment>
<evidence type="ECO:0000313" key="4">
    <source>
        <dbReference type="Proteomes" id="UP000271974"/>
    </source>
</evidence>
<evidence type="ECO:0008006" key="5">
    <source>
        <dbReference type="Google" id="ProtNLM"/>
    </source>
</evidence>
<evidence type="ECO:0000256" key="1">
    <source>
        <dbReference type="SAM" id="Coils"/>
    </source>
</evidence>
<name>A0A3S1BLI0_ELYCH</name>
<reference evidence="3 4" key="1">
    <citation type="submission" date="2019-01" db="EMBL/GenBank/DDBJ databases">
        <title>A draft genome assembly of the solar-powered sea slug Elysia chlorotica.</title>
        <authorList>
            <person name="Cai H."/>
            <person name="Li Q."/>
            <person name="Fang X."/>
            <person name="Li J."/>
            <person name="Curtis N.E."/>
            <person name="Altenburger A."/>
            <person name="Shibata T."/>
            <person name="Feng M."/>
            <person name="Maeda T."/>
            <person name="Schwartz J.A."/>
            <person name="Shigenobu S."/>
            <person name="Lundholm N."/>
            <person name="Nishiyama T."/>
            <person name="Yang H."/>
            <person name="Hasebe M."/>
            <person name="Li S."/>
            <person name="Pierce S.K."/>
            <person name="Wang J."/>
        </authorList>
    </citation>
    <scope>NUCLEOTIDE SEQUENCE [LARGE SCALE GENOMIC DNA]</scope>
    <source>
        <strain evidence="3">EC2010</strain>
        <tissue evidence="3">Whole organism of an adult</tissue>
    </source>
</reference>
<dbReference type="EMBL" id="RQTK01000138">
    <property type="protein sequence ID" value="RUS86455.1"/>
    <property type="molecule type" value="Genomic_DNA"/>
</dbReference>
<feature type="coiled-coil region" evidence="1">
    <location>
        <begin position="1061"/>
        <end position="1151"/>
    </location>
</feature>
<feature type="coiled-coil region" evidence="1">
    <location>
        <begin position="985"/>
        <end position="1019"/>
    </location>
</feature>